<organism evidence="6 7">
    <name type="scientific">Aspergillus puulaauensis</name>
    <dbReference type="NCBI Taxonomy" id="1220207"/>
    <lineage>
        <taxon>Eukaryota</taxon>
        <taxon>Fungi</taxon>
        <taxon>Dikarya</taxon>
        <taxon>Ascomycota</taxon>
        <taxon>Pezizomycotina</taxon>
        <taxon>Eurotiomycetes</taxon>
        <taxon>Eurotiomycetidae</taxon>
        <taxon>Eurotiales</taxon>
        <taxon>Aspergillaceae</taxon>
        <taxon>Aspergillus</taxon>
    </lineage>
</organism>
<gene>
    <name evidence="6" type="ORF">APUU_11698A</name>
</gene>
<dbReference type="InterPro" id="IPR001841">
    <property type="entry name" value="Znf_RING"/>
</dbReference>
<reference evidence="6" key="1">
    <citation type="submission" date="2021-01" db="EMBL/GenBank/DDBJ databases">
        <authorList>
            <consortium name="Aspergillus puulaauensis MK2 genome sequencing consortium"/>
            <person name="Kazuki M."/>
            <person name="Futagami T."/>
        </authorList>
    </citation>
    <scope>NUCLEOTIDE SEQUENCE</scope>
    <source>
        <strain evidence="6">MK2</strain>
    </source>
</reference>
<protein>
    <recommendedName>
        <fullName evidence="5">RING-type domain-containing protein</fullName>
    </recommendedName>
</protein>
<dbReference type="PANTHER" id="PTHR45931:SF3">
    <property type="entry name" value="RING ZINC FINGER-CONTAINING PROTEIN"/>
    <property type="match status" value="1"/>
</dbReference>
<dbReference type="GO" id="GO:0008270">
    <property type="term" value="F:zinc ion binding"/>
    <property type="evidence" value="ECO:0007669"/>
    <property type="project" value="UniProtKB-KW"/>
</dbReference>
<dbReference type="RefSeq" id="XP_041551064.1">
    <property type="nucleotide sequence ID" value="XM_041697816.1"/>
</dbReference>
<evidence type="ECO:0000256" key="2">
    <source>
        <dbReference type="ARBA" id="ARBA00022771"/>
    </source>
</evidence>
<accession>A0A7R7XCS8</accession>
<keyword evidence="3" id="KW-0862">Zinc</keyword>
<dbReference type="InterPro" id="IPR013083">
    <property type="entry name" value="Znf_RING/FYVE/PHD"/>
</dbReference>
<dbReference type="AlphaFoldDB" id="A0A7R7XCS8"/>
<evidence type="ECO:0000256" key="4">
    <source>
        <dbReference type="PROSITE-ProRule" id="PRU00175"/>
    </source>
</evidence>
<dbReference type="InterPro" id="IPR051834">
    <property type="entry name" value="RING_finger_E3_ligase"/>
</dbReference>
<name>A0A7R7XCS8_9EURO</name>
<evidence type="ECO:0000313" key="7">
    <source>
        <dbReference type="Proteomes" id="UP000654913"/>
    </source>
</evidence>
<dbReference type="PANTHER" id="PTHR45931">
    <property type="entry name" value="SI:CH211-59O9.10"/>
    <property type="match status" value="1"/>
</dbReference>
<keyword evidence="1" id="KW-0479">Metal-binding</keyword>
<keyword evidence="2 4" id="KW-0863">Zinc-finger</keyword>
<dbReference type="GO" id="GO:0061630">
    <property type="term" value="F:ubiquitin protein ligase activity"/>
    <property type="evidence" value="ECO:0007669"/>
    <property type="project" value="TreeGrafter"/>
</dbReference>
<proteinExistence type="predicted"/>
<evidence type="ECO:0000256" key="1">
    <source>
        <dbReference type="ARBA" id="ARBA00022723"/>
    </source>
</evidence>
<dbReference type="GO" id="GO:0006511">
    <property type="term" value="P:ubiquitin-dependent protein catabolic process"/>
    <property type="evidence" value="ECO:0007669"/>
    <property type="project" value="TreeGrafter"/>
</dbReference>
<dbReference type="KEGG" id="apuu:APUU_11698A"/>
<dbReference type="GO" id="GO:0005634">
    <property type="term" value="C:nucleus"/>
    <property type="evidence" value="ECO:0007669"/>
    <property type="project" value="TreeGrafter"/>
</dbReference>
<dbReference type="Gene3D" id="3.30.40.10">
    <property type="entry name" value="Zinc/RING finger domain, C3HC4 (zinc finger)"/>
    <property type="match status" value="1"/>
</dbReference>
<dbReference type="CDD" id="cd16448">
    <property type="entry name" value="RING-H2"/>
    <property type="match status" value="1"/>
</dbReference>
<dbReference type="EMBL" id="AP024443">
    <property type="protein sequence ID" value="BCS18870.1"/>
    <property type="molecule type" value="Genomic_DNA"/>
</dbReference>
<dbReference type="GeneID" id="64968875"/>
<evidence type="ECO:0000313" key="6">
    <source>
        <dbReference type="EMBL" id="BCS18870.1"/>
    </source>
</evidence>
<dbReference type="SMART" id="SM00184">
    <property type="entry name" value="RING"/>
    <property type="match status" value="1"/>
</dbReference>
<feature type="domain" description="RING-type" evidence="5">
    <location>
        <begin position="47"/>
        <end position="89"/>
    </location>
</feature>
<dbReference type="Proteomes" id="UP000654913">
    <property type="component" value="Chromosome 1"/>
</dbReference>
<evidence type="ECO:0000256" key="3">
    <source>
        <dbReference type="ARBA" id="ARBA00022833"/>
    </source>
</evidence>
<reference evidence="6" key="2">
    <citation type="submission" date="2021-02" db="EMBL/GenBank/DDBJ databases">
        <title>Aspergillus puulaauensis MK2 genome sequence.</title>
        <authorList>
            <person name="Futagami T."/>
            <person name="Mori K."/>
            <person name="Kadooka C."/>
            <person name="Tanaka T."/>
        </authorList>
    </citation>
    <scope>NUCLEOTIDE SEQUENCE</scope>
    <source>
        <strain evidence="6">MK2</strain>
    </source>
</reference>
<dbReference type="SUPFAM" id="SSF57850">
    <property type="entry name" value="RING/U-box"/>
    <property type="match status" value="1"/>
</dbReference>
<keyword evidence="7" id="KW-1185">Reference proteome</keyword>
<evidence type="ECO:0000259" key="5">
    <source>
        <dbReference type="PROSITE" id="PS50089"/>
    </source>
</evidence>
<dbReference type="OrthoDB" id="8062037at2759"/>
<dbReference type="Pfam" id="PF13639">
    <property type="entry name" value="zf-RING_2"/>
    <property type="match status" value="1"/>
</dbReference>
<dbReference type="PROSITE" id="PS50089">
    <property type="entry name" value="ZF_RING_2"/>
    <property type="match status" value="1"/>
</dbReference>
<sequence length="142" mass="16005">MAGYYIHVPPPEERGGLTVNELFASGMPCYFGSRDLTSNPGNLPDNCVLCWEKLGPEASYRRLPCSHIFHLSCIDLWLCEEDASCPLCRKTFYYLRGPRGVYIGSQRGSYAPELPVAFYFKAAKAWFSVHCLGKPTRHGHIQ</sequence>